<dbReference type="SUPFAM" id="SSF102114">
    <property type="entry name" value="Radical SAM enzymes"/>
    <property type="match status" value="1"/>
</dbReference>
<dbReference type="SUPFAM" id="SSF54862">
    <property type="entry name" value="4Fe-4S ferredoxins"/>
    <property type="match status" value="1"/>
</dbReference>
<dbReference type="PROSITE" id="PS01087">
    <property type="entry name" value="RADICAL_ACTIVATING"/>
    <property type="match status" value="1"/>
</dbReference>
<dbReference type="NCBIfam" id="TIGR04041">
    <property type="entry name" value="activase_YjjW"/>
    <property type="match status" value="1"/>
</dbReference>
<dbReference type="SFLD" id="SFLDS00029">
    <property type="entry name" value="Radical_SAM"/>
    <property type="match status" value="1"/>
</dbReference>
<keyword evidence="3" id="KW-0004">4Fe-4S</keyword>
<dbReference type="AlphaFoldDB" id="U7VDL5"/>
<dbReference type="CDD" id="cd01335">
    <property type="entry name" value="Radical_SAM"/>
    <property type="match status" value="1"/>
</dbReference>
<gene>
    <name evidence="11" type="ORF">HMPREF0202_00257</name>
</gene>
<evidence type="ECO:0000259" key="10">
    <source>
        <dbReference type="PROSITE" id="PS51918"/>
    </source>
</evidence>
<dbReference type="InterPro" id="IPR034457">
    <property type="entry name" value="Organic_radical-activating"/>
</dbReference>
<evidence type="ECO:0000256" key="3">
    <source>
        <dbReference type="ARBA" id="ARBA00022485"/>
    </source>
</evidence>
<dbReference type="PATRIC" id="fig|1319815.3.peg.245"/>
<evidence type="ECO:0000259" key="9">
    <source>
        <dbReference type="PROSITE" id="PS51379"/>
    </source>
</evidence>
<keyword evidence="6" id="KW-0560">Oxidoreductase</keyword>
<dbReference type="PROSITE" id="PS51918">
    <property type="entry name" value="RADICAL_SAM"/>
    <property type="match status" value="1"/>
</dbReference>
<evidence type="ECO:0000256" key="6">
    <source>
        <dbReference type="ARBA" id="ARBA00023002"/>
    </source>
</evidence>
<name>U7VDL5_9FUSO</name>
<evidence type="ECO:0000256" key="2">
    <source>
        <dbReference type="ARBA" id="ARBA00009777"/>
    </source>
</evidence>
<reference evidence="11 12" key="1">
    <citation type="submission" date="2013-08" db="EMBL/GenBank/DDBJ databases">
        <authorList>
            <person name="Weinstock G."/>
            <person name="Sodergren E."/>
            <person name="Wylie T."/>
            <person name="Fulton L."/>
            <person name="Fulton R."/>
            <person name="Fronick C."/>
            <person name="O'Laughlin M."/>
            <person name="Godfrey J."/>
            <person name="Miner T."/>
            <person name="Herter B."/>
            <person name="Appelbaum E."/>
            <person name="Cordes M."/>
            <person name="Lek S."/>
            <person name="Wollam A."/>
            <person name="Pepin K.H."/>
            <person name="Palsikar V.B."/>
            <person name="Mitreva M."/>
            <person name="Wilson R.K."/>
        </authorList>
    </citation>
    <scope>NUCLEOTIDE SEQUENCE [LARGE SCALE GENOMIC DNA]</scope>
    <source>
        <strain evidence="11 12">ATCC BAA-474</strain>
    </source>
</reference>
<keyword evidence="12" id="KW-1185">Reference proteome</keyword>
<comment type="similarity">
    <text evidence="2">Belongs to the organic radical-activating enzymes family.</text>
</comment>
<comment type="caution">
    <text evidence="11">The sequence shown here is derived from an EMBL/GenBank/DDBJ whole genome shotgun (WGS) entry which is preliminary data.</text>
</comment>
<organism evidence="11 12">
    <name type="scientific">Cetobacterium somerae ATCC BAA-474</name>
    <dbReference type="NCBI Taxonomy" id="1319815"/>
    <lineage>
        <taxon>Bacteria</taxon>
        <taxon>Fusobacteriati</taxon>
        <taxon>Fusobacteriota</taxon>
        <taxon>Fusobacteriia</taxon>
        <taxon>Fusobacteriales</taxon>
        <taxon>Fusobacteriaceae</taxon>
        <taxon>Cetobacterium</taxon>
    </lineage>
</organism>
<dbReference type="SFLD" id="SFLDG01118">
    <property type="entry name" value="activating_enzymes__group_2"/>
    <property type="match status" value="1"/>
</dbReference>
<protein>
    <submittedName>
        <fullName evidence="11">Radical SAM domain protein</fullName>
    </submittedName>
</protein>
<dbReference type="Gene3D" id="3.30.70.20">
    <property type="match status" value="1"/>
</dbReference>
<comment type="cofactor">
    <cofactor evidence="1">
        <name>[4Fe-4S] cluster</name>
        <dbReference type="ChEBI" id="CHEBI:49883"/>
    </cofactor>
</comment>
<dbReference type="STRING" id="1319815.HMPREF0202_00257"/>
<proteinExistence type="inferred from homology"/>
<dbReference type="GO" id="GO:0051539">
    <property type="term" value="F:4 iron, 4 sulfur cluster binding"/>
    <property type="evidence" value="ECO:0007669"/>
    <property type="project" value="UniProtKB-KW"/>
</dbReference>
<evidence type="ECO:0000256" key="8">
    <source>
        <dbReference type="ARBA" id="ARBA00023014"/>
    </source>
</evidence>
<evidence type="ECO:0000256" key="5">
    <source>
        <dbReference type="ARBA" id="ARBA00022723"/>
    </source>
</evidence>
<keyword evidence="4" id="KW-0949">S-adenosyl-L-methionine</keyword>
<dbReference type="InterPro" id="IPR013785">
    <property type="entry name" value="Aldolase_TIM"/>
</dbReference>
<accession>U7VDL5</accession>
<evidence type="ECO:0000256" key="7">
    <source>
        <dbReference type="ARBA" id="ARBA00023004"/>
    </source>
</evidence>
<dbReference type="InterPro" id="IPR017900">
    <property type="entry name" value="4Fe4S_Fe_S_CS"/>
</dbReference>
<dbReference type="InterPro" id="IPR058240">
    <property type="entry name" value="rSAM_sf"/>
</dbReference>
<evidence type="ECO:0000256" key="1">
    <source>
        <dbReference type="ARBA" id="ARBA00001966"/>
    </source>
</evidence>
<evidence type="ECO:0000313" key="11">
    <source>
        <dbReference type="EMBL" id="ERT69797.1"/>
    </source>
</evidence>
<dbReference type="eggNOG" id="COG1180">
    <property type="taxonomic scope" value="Bacteria"/>
</dbReference>
<keyword evidence="8" id="KW-0411">Iron-sulfur</keyword>
<dbReference type="PANTHER" id="PTHR30352">
    <property type="entry name" value="PYRUVATE FORMATE-LYASE-ACTIVATING ENZYME"/>
    <property type="match status" value="1"/>
</dbReference>
<keyword evidence="5" id="KW-0479">Metal-binding</keyword>
<feature type="domain" description="4Fe-4S ferredoxin-type" evidence="9">
    <location>
        <begin position="42"/>
        <end position="69"/>
    </location>
</feature>
<dbReference type="PANTHER" id="PTHR30352:SF13">
    <property type="entry name" value="GLYCYL-RADICAL ENZYME ACTIVATING ENZYME YJJW-RELATED"/>
    <property type="match status" value="1"/>
</dbReference>
<evidence type="ECO:0000256" key="4">
    <source>
        <dbReference type="ARBA" id="ARBA00022691"/>
    </source>
</evidence>
<dbReference type="HOGENOM" id="CLU_058969_3_1_0"/>
<evidence type="ECO:0000313" key="12">
    <source>
        <dbReference type="Proteomes" id="UP000017081"/>
    </source>
</evidence>
<dbReference type="InterPro" id="IPR012839">
    <property type="entry name" value="Organic_radical_activase"/>
</dbReference>
<dbReference type="InterPro" id="IPR007197">
    <property type="entry name" value="rSAM"/>
</dbReference>
<dbReference type="PIRSF" id="PIRSF000371">
    <property type="entry name" value="PFL_act_enz"/>
    <property type="match status" value="1"/>
</dbReference>
<dbReference type="InterPro" id="IPR040074">
    <property type="entry name" value="BssD/PflA/YjjW"/>
</dbReference>
<dbReference type="GO" id="GO:0016491">
    <property type="term" value="F:oxidoreductase activity"/>
    <property type="evidence" value="ECO:0007669"/>
    <property type="project" value="UniProtKB-KW"/>
</dbReference>
<dbReference type="SFLD" id="SFLDF00392">
    <property type="entry name" value="YjjI_activase"/>
    <property type="match status" value="1"/>
</dbReference>
<dbReference type="PROSITE" id="PS51379">
    <property type="entry name" value="4FE4S_FER_2"/>
    <property type="match status" value="1"/>
</dbReference>
<dbReference type="InterPro" id="IPR023912">
    <property type="entry name" value="YjjW_bact"/>
</dbReference>
<dbReference type="EMBL" id="AXZF01000011">
    <property type="protein sequence ID" value="ERT69797.1"/>
    <property type="molecule type" value="Genomic_DNA"/>
</dbReference>
<sequence>MSNMELKAKINKIIKFSNVDGPGNRMAIFFQGCNFNCEYCHNPETINICKECYKCVETCPTKALEVSNSKIIWKKNLCCECDQCTKICGFDSSPKVNDYTVEDLLVEISKVKAFIKGITVSGGESTLQYKFVAKLFSEVKKKWPNLTCFVDTNGSLNLDDIEYKELVENTDFFMLDVKAWDNSEHLLLTEKEVNPVIKNLYFLRDIGKLFEVRSVIVANRLNNRLTVENVAKAIFNKDIRYKIIKYRHFGVREEMKSNLFSPTSIELEELEKLAQKNGAKNTLII</sequence>
<feature type="domain" description="Radical SAM core" evidence="10">
    <location>
        <begin position="19"/>
        <end position="280"/>
    </location>
</feature>
<dbReference type="InterPro" id="IPR017896">
    <property type="entry name" value="4Fe4S_Fe-S-bd"/>
</dbReference>
<dbReference type="InterPro" id="IPR001989">
    <property type="entry name" value="Radical_activat_CS"/>
</dbReference>
<dbReference type="Proteomes" id="UP000017081">
    <property type="component" value="Unassembled WGS sequence"/>
</dbReference>
<dbReference type="Pfam" id="PF13353">
    <property type="entry name" value="Fer4_12"/>
    <property type="match status" value="1"/>
</dbReference>
<keyword evidence="7" id="KW-0408">Iron</keyword>
<dbReference type="PROSITE" id="PS00198">
    <property type="entry name" value="4FE4S_FER_1"/>
    <property type="match status" value="1"/>
</dbReference>
<dbReference type="GO" id="GO:0046872">
    <property type="term" value="F:metal ion binding"/>
    <property type="evidence" value="ECO:0007669"/>
    <property type="project" value="UniProtKB-KW"/>
</dbReference>
<dbReference type="SFLD" id="SFLDG01066">
    <property type="entry name" value="organic_radical-activating_enz"/>
    <property type="match status" value="1"/>
</dbReference>
<dbReference type="Gene3D" id="3.20.20.70">
    <property type="entry name" value="Aldolase class I"/>
    <property type="match status" value="1"/>
</dbReference>